<reference evidence="2 3" key="1">
    <citation type="submission" date="2019-10" db="EMBL/GenBank/DDBJ databases">
        <title>Deinococcus sp. isolated from soil.</title>
        <authorList>
            <person name="Li Y."/>
            <person name="Wang J."/>
        </authorList>
    </citation>
    <scope>NUCLEOTIDE SEQUENCE [LARGE SCALE GENOMIC DNA]</scope>
    <source>
        <strain evidence="2 3">SDU3-2</strain>
    </source>
</reference>
<comment type="caution">
    <text evidence="2">The sequence shown here is derived from an EMBL/GenBank/DDBJ whole genome shotgun (WGS) entry which is preliminary data.</text>
</comment>
<dbReference type="SUPFAM" id="SSF109854">
    <property type="entry name" value="DinB/YfiT-like putative metalloenzymes"/>
    <property type="match status" value="1"/>
</dbReference>
<protein>
    <recommendedName>
        <fullName evidence="1">DinB-like domain-containing protein</fullName>
    </recommendedName>
</protein>
<dbReference type="Proteomes" id="UP000484842">
    <property type="component" value="Unassembled WGS sequence"/>
</dbReference>
<dbReference type="Pfam" id="PF12867">
    <property type="entry name" value="DinB_2"/>
    <property type="match status" value="1"/>
</dbReference>
<dbReference type="AlphaFoldDB" id="A0A7X1TSJ1"/>
<dbReference type="InterPro" id="IPR024775">
    <property type="entry name" value="DinB-like"/>
</dbReference>
<dbReference type="EMBL" id="WBSL01000006">
    <property type="protein sequence ID" value="MPY67509.1"/>
    <property type="molecule type" value="Genomic_DNA"/>
</dbReference>
<accession>A0A7X1TSJ1</accession>
<feature type="domain" description="DinB-like" evidence="1">
    <location>
        <begin position="32"/>
        <end position="165"/>
    </location>
</feature>
<keyword evidence="3" id="KW-1185">Reference proteome</keyword>
<dbReference type="InterPro" id="IPR034660">
    <property type="entry name" value="DinB/YfiT-like"/>
</dbReference>
<evidence type="ECO:0000259" key="1">
    <source>
        <dbReference type="Pfam" id="PF12867"/>
    </source>
</evidence>
<dbReference type="Gene3D" id="1.20.120.450">
    <property type="entry name" value="dinb family like domain"/>
    <property type="match status" value="1"/>
</dbReference>
<gene>
    <name evidence="2" type="ORF">F8S09_12575</name>
</gene>
<evidence type="ECO:0000313" key="3">
    <source>
        <dbReference type="Proteomes" id="UP000484842"/>
    </source>
</evidence>
<sequence>MTAQDRRFPIGPIQDLPARDRAALEAVALRMESTGRDWRNAVTGLDAGALARTYRPGSWTVAQLAHHAADAHLHGLNRLKYGLTVEGYVIQPFAQEAWLGLADAALPVGEALGLMDAANMRWTALLRGTDPAQFTRRVTHPQEGEQDLWRLVAKHDWHLRHHLAHVRLALANQ</sequence>
<dbReference type="RefSeq" id="WP_152871839.1">
    <property type="nucleotide sequence ID" value="NZ_WBSL01000006.1"/>
</dbReference>
<evidence type="ECO:0000313" key="2">
    <source>
        <dbReference type="EMBL" id="MPY67509.1"/>
    </source>
</evidence>
<organism evidence="2 3">
    <name type="scientific">Deinococcus terrestris</name>
    <dbReference type="NCBI Taxonomy" id="2651870"/>
    <lineage>
        <taxon>Bacteria</taxon>
        <taxon>Thermotogati</taxon>
        <taxon>Deinococcota</taxon>
        <taxon>Deinococci</taxon>
        <taxon>Deinococcales</taxon>
        <taxon>Deinococcaceae</taxon>
        <taxon>Deinococcus</taxon>
    </lineage>
</organism>
<proteinExistence type="predicted"/>
<name>A0A7X1TSJ1_9DEIO</name>